<dbReference type="FunCoup" id="L8Y8W2">
    <property type="interactions" value="263"/>
</dbReference>
<evidence type="ECO:0000256" key="5">
    <source>
        <dbReference type="ARBA" id="ARBA00023320"/>
    </source>
</evidence>
<dbReference type="Proteomes" id="UP000011518">
    <property type="component" value="Unassembled WGS sequence"/>
</dbReference>
<evidence type="ECO:0000256" key="7">
    <source>
        <dbReference type="SAM" id="SignalP"/>
    </source>
</evidence>
<dbReference type="InParanoid" id="L8Y8W2"/>
<reference evidence="9" key="1">
    <citation type="submission" date="2012-07" db="EMBL/GenBank/DDBJ databases">
        <title>Genome of the Chinese tree shrew, a rising model animal genetically related to primates.</title>
        <authorList>
            <person name="Zhang G."/>
            <person name="Fan Y."/>
            <person name="Yao Y."/>
            <person name="Huang Z."/>
        </authorList>
    </citation>
    <scope>NUCLEOTIDE SEQUENCE [LARGE SCALE GENOMIC DNA]</scope>
</reference>
<gene>
    <name evidence="8" type="ORF">TREES_T100016435</name>
</gene>
<feature type="chain" id="PRO_5003998834" evidence="7">
    <location>
        <begin position="19"/>
        <end position="131"/>
    </location>
</feature>
<keyword evidence="7" id="KW-0732">Signal</keyword>
<dbReference type="Pfam" id="PF11109">
    <property type="entry name" value="RFamide_26RFa"/>
    <property type="match status" value="1"/>
</dbReference>
<name>L8Y8W2_TUPCH</name>
<dbReference type="InterPro" id="IPR024565">
    <property type="entry name" value="P518"/>
</dbReference>
<dbReference type="EMBL" id="KB364395">
    <property type="protein sequence ID" value="ELV12687.1"/>
    <property type="molecule type" value="Genomic_DNA"/>
</dbReference>
<dbReference type="SMR" id="L8Y8W2"/>
<dbReference type="PANTHER" id="PTHR36476">
    <property type="entry name" value="OREXIGENIC NEUROPEPTIDE QRFP"/>
    <property type="match status" value="1"/>
</dbReference>
<dbReference type="GO" id="GO:0007218">
    <property type="term" value="P:neuropeptide signaling pathway"/>
    <property type="evidence" value="ECO:0007669"/>
    <property type="project" value="UniProtKB-KW"/>
</dbReference>
<reference evidence="9" key="2">
    <citation type="journal article" date="2013" name="Nat. Commun.">
        <title>Genome of the Chinese tree shrew.</title>
        <authorList>
            <person name="Fan Y."/>
            <person name="Huang Z.Y."/>
            <person name="Cao C.C."/>
            <person name="Chen C.S."/>
            <person name="Chen Y.X."/>
            <person name="Fan D.D."/>
            <person name="He J."/>
            <person name="Hou H.L."/>
            <person name="Hu L."/>
            <person name="Hu X.T."/>
            <person name="Jiang X.T."/>
            <person name="Lai R."/>
            <person name="Lang Y.S."/>
            <person name="Liang B."/>
            <person name="Liao S.G."/>
            <person name="Mu D."/>
            <person name="Ma Y.Y."/>
            <person name="Niu Y.Y."/>
            <person name="Sun X.Q."/>
            <person name="Xia J.Q."/>
            <person name="Xiao J."/>
            <person name="Xiong Z.Q."/>
            <person name="Xu L."/>
            <person name="Yang L."/>
            <person name="Zhang Y."/>
            <person name="Zhao W."/>
            <person name="Zhao X.D."/>
            <person name="Zheng Y.T."/>
            <person name="Zhou J.M."/>
            <person name="Zhu Y.B."/>
            <person name="Zhang G.J."/>
            <person name="Wang J."/>
            <person name="Yao Y.G."/>
        </authorList>
    </citation>
    <scope>NUCLEOTIDE SEQUENCE [LARGE SCALE GENOMIC DNA]</scope>
</reference>
<comment type="subcellular location">
    <subcellularLocation>
        <location evidence="1">Secreted</location>
    </subcellularLocation>
</comment>
<sequence length="131" mass="14386">MLSLCSLAYLLLLPLGTCLPLLDMREPADAGPGMAAEKTRAALAEAGLPYVVQGPSQGSSIRKPLTRLVLTEELQEDNRGRTDLEARFGRQADGGRKGTGKKSNELLDKLAQSFKAYTRQKGGFWFRYGRR</sequence>
<dbReference type="STRING" id="246437.L8Y8W2"/>
<protein>
    <submittedName>
        <fullName evidence="8">Orexigenic neuropeptide QRFP</fullName>
    </submittedName>
</protein>
<evidence type="ECO:0000256" key="2">
    <source>
        <dbReference type="ARBA" id="ARBA00005516"/>
    </source>
</evidence>
<dbReference type="AlphaFoldDB" id="L8Y8W2"/>
<evidence type="ECO:0000256" key="4">
    <source>
        <dbReference type="ARBA" id="ARBA00022815"/>
    </source>
</evidence>
<dbReference type="GO" id="GO:0005184">
    <property type="term" value="F:neuropeptide hormone activity"/>
    <property type="evidence" value="ECO:0007669"/>
    <property type="project" value="TreeGrafter"/>
</dbReference>
<dbReference type="PANTHER" id="PTHR36476:SF1">
    <property type="entry name" value="OREXIGENIC NEUROPEPTIDE QRFP"/>
    <property type="match status" value="1"/>
</dbReference>
<comment type="similarity">
    <text evidence="2">Belongs to the RFamide neuropeptide family.</text>
</comment>
<evidence type="ECO:0000256" key="1">
    <source>
        <dbReference type="ARBA" id="ARBA00004613"/>
    </source>
</evidence>
<proteinExistence type="inferred from homology"/>
<evidence type="ECO:0000256" key="3">
    <source>
        <dbReference type="ARBA" id="ARBA00022525"/>
    </source>
</evidence>
<keyword evidence="3" id="KW-0964">Secreted</keyword>
<feature type="region of interest" description="Disordered" evidence="6">
    <location>
        <begin position="80"/>
        <end position="104"/>
    </location>
</feature>
<organism evidence="8 9">
    <name type="scientific">Tupaia chinensis</name>
    <name type="common">Chinese tree shrew</name>
    <name type="synonym">Tupaia belangeri chinensis</name>
    <dbReference type="NCBI Taxonomy" id="246437"/>
    <lineage>
        <taxon>Eukaryota</taxon>
        <taxon>Metazoa</taxon>
        <taxon>Chordata</taxon>
        <taxon>Craniata</taxon>
        <taxon>Vertebrata</taxon>
        <taxon>Euteleostomi</taxon>
        <taxon>Mammalia</taxon>
        <taxon>Eutheria</taxon>
        <taxon>Euarchontoglires</taxon>
        <taxon>Scandentia</taxon>
        <taxon>Tupaiidae</taxon>
        <taxon>Tupaia</taxon>
    </lineage>
</organism>
<dbReference type="GO" id="GO:0031854">
    <property type="term" value="F:orexigenic neuropeptide QRFP receptor binding"/>
    <property type="evidence" value="ECO:0007669"/>
    <property type="project" value="InterPro"/>
</dbReference>
<evidence type="ECO:0000313" key="9">
    <source>
        <dbReference type="Proteomes" id="UP000011518"/>
    </source>
</evidence>
<accession>L8Y8W2</accession>
<feature type="signal peptide" evidence="7">
    <location>
        <begin position="1"/>
        <end position="18"/>
    </location>
</feature>
<keyword evidence="4" id="KW-0027">Amidation</keyword>
<keyword evidence="5 8" id="KW-0527">Neuropeptide</keyword>
<evidence type="ECO:0000256" key="6">
    <source>
        <dbReference type="SAM" id="MobiDB-lite"/>
    </source>
</evidence>
<dbReference type="GO" id="GO:0005576">
    <property type="term" value="C:extracellular region"/>
    <property type="evidence" value="ECO:0007669"/>
    <property type="project" value="UniProtKB-SubCell"/>
</dbReference>
<evidence type="ECO:0000313" key="8">
    <source>
        <dbReference type="EMBL" id="ELV12687.1"/>
    </source>
</evidence>
<keyword evidence="9" id="KW-1185">Reference proteome</keyword>